<name>A0A317FKQ7_9PROT</name>
<gene>
    <name evidence="2" type="ORF">DFH01_06760</name>
</gene>
<comment type="caution">
    <text evidence="2">The sequence shown here is derived from an EMBL/GenBank/DDBJ whole genome shotgun (WGS) entry which is preliminary data.</text>
</comment>
<dbReference type="PROSITE" id="PS00018">
    <property type="entry name" value="EF_HAND_1"/>
    <property type="match status" value="1"/>
</dbReference>
<dbReference type="Proteomes" id="UP000245765">
    <property type="component" value="Unassembled WGS sequence"/>
</dbReference>
<reference evidence="3" key="1">
    <citation type="submission" date="2018-05" db="EMBL/GenBank/DDBJ databases">
        <authorList>
            <person name="Du Z."/>
            <person name="Wang X."/>
        </authorList>
    </citation>
    <scope>NUCLEOTIDE SEQUENCE [LARGE SCALE GENOMIC DNA]</scope>
    <source>
        <strain evidence="3">CQN31</strain>
    </source>
</reference>
<keyword evidence="1" id="KW-0732">Signal</keyword>
<dbReference type="OrthoDB" id="7263268at2"/>
<organism evidence="2 3">
    <name type="scientific">Falsiroseomonas bella</name>
    <dbReference type="NCBI Taxonomy" id="2184016"/>
    <lineage>
        <taxon>Bacteria</taxon>
        <taxon>Pseudomonadati</taxon>
        <taxon>Pseudomonadota</taxon>
        <taxon>Alphaproteobacteria</taxon>
        <taxon>Acetobacterales</taxon>
        <taxon>Roseomonadaceae</taxon>
        <taxon>Falsiroseomonas</taxon>
    </lineage>
</organism>
<feature type="signal peptide" evidence="1">
    <location>
        <begin position="1"/>
        <end position="23"/>
    </location>
</feature>
<evidence type="ECO:0000256" key="1">
    <source>
        <dbReference type="SAM" id="SignalP"/>
    </source>
</evidence>
<dbReference type="EMBL" id="QGNA01000001">
    <property type="protein sequence ID" value="PWS38942.1"/>
    <property type="molecule type" value="Genomic_DNA"/>
</dbReference>
<evidence type="ECO:0000313" key="2">
    <source>
        <dbReference type="EMBL" id="PWS38942.1"/>
    </source>
</evidence>
<keyword evidence="3" id="KW-1185">Reference proteome</keyword>
<sequence length="279" mass="28761">MSMLPRPLAFLLAALLLGGPAVAQEVPQALRGAWFAGDCADPDAMLVLTGRSAARLEVETAGRLFRFDATRPAAGFTLGVGVGAEAPRLMFRAARDGLETVEPEAKTRDDRLPGDAPVVTWRRCPTPPAAIALLHGEGIAFMAALEQLEAACGTAPGACAEAILRQGDVSGDARLAPAEIARLLRGAAWLLAVQDGATLDSVVSAIGAGALGGIVSARLLVESLDYDGDGRLSAAELLQDRGTAFARAPGTPMGRPLELEGLAEGVGLLRGLLEGLLDR</sequence>
<evidence type="ECO:0000313" key="3">
    <source>
        <dbReference type="Proteomes" id="UP000245765"/>
    </source>
</evidence>
<feature type="chain" id="PRO_5016308534" description="EF-hand domain-containing protein" evidence="1">
    <location>
        <begin position="24"/>
        <end position="279"/>
    </location>
</feature>
<accession>A0A317FKQ7</accession>
<evidence type="ECO:0008006" key="4">
    <source>
        <dbReference type="Google" id="ProtNLM"/>
    </source>
</evidence>
<dbReference type="RefSeq" id="WP_109869563.1">
    <property type="nucleotide sequence ID" value="NZ_QGNA01000001.1"/>
</dbReference>
<proteinExistence type="predicted"/>
<dbReference type="InterPro" id="IPR018247">
    <property type="entry name" value="EF_Hand_1_Ca_BS"/>
</dbReference>
<protein>
    <recommendedName>
        <fullName evidence="4">EF-hand domain-containing protein</fullName>
    </recommendedName>
</protein>
<dbReference type="AlphaFoldDB" id="A0A317FKQ7"/>